<proteinExistence type="predicted"/>
<reference evidence="1" key="1">
    <citation type="submission" date="2014-11" db="EMBL/GenBank/DDBJ databases">
        <authorList>
            <person name="Amaro Gonzalez C."/>
        </authorList>
    </citation>
    <scope>NUCLEOTIDE SEQUENCE</scope>
</reference>
<evidence type="ECO:0000313" key="1">
    <source>
        <dbReference type="EMBL" id="JAH13462.1"/>
    </source>
</evidence>
<reference evidence="1" key="2">
    <citation type="journal article" date="2015" name="Fish Shellfish Immunol.">
        <title>Early steps in the European eel (Anguilla anguilla)-Vibrio vulnificus interaction in the gills: Role of the RtxA13 toxin.</title>
        <authorList>
            <person name="Callol A."/>
            <person name="Pajuelo D."/>
            <person name="Ebbesson L."/>
            <person name="Teles M."/>
            <person name="MacKenzie S."/>
            <person name="Amaro C."/>
        </authorList>
    </citation>
    <scope>NUCLEOTIDE SEQUENCE</scope>
</reference>
<name>A0A0E9QAA8_ANGAN</name>
<evidence type="ECO:0008006" key="2">
    <source>
        <dbReference type="Google" id="ProtNLM"/>
    </source>
</evidence>
<dbReference type="EMBL" id="GBXM01095115">
    <property type="protein sequence ID" value="JAH13462.1"/>
    <property type="molecule type" value="Transcribed_RNA"/>
</dbReference>
<dbReference type="AlphaFoldDB" id="A0A0E9QAA8"/>
<accession>A0A0E9QAA8</accession>
<organism evidence="1">
    <name type="scientific">Anguilla anguilla</name>
    <name type="common">European freshwater eel</name>
    <name type="synonym">Muraena anguilla</name>
    <dbReference type="NCBI Taxonomy" id="7936"/>
    <lineage>
        <taxon>Eukaryota</taxon>
        <taxon>Metazoa</taxon>
        <taxon>Chordata</taxon>
        <taxon>Craniata</taxon>
        <taxon>Vertebrata</taxon>
        <taxon>Euteleostomi</taxon>
        <taxon>Actinopterygii</taxon>
        <taxon>Neopterygii</taxon>
        <taxon>Teleostei</taxon>
        <taxon>Anguilliformes</taxon>
        <taxon>Anguillidae</taxon>
        <taxon>Anguilla</taxon>
    </lineage>
</organism>
<protein>
    <recommendedName>
        <fullName evidence="2">F5/8 type C domain-containing protein</fullName>
    </recommendedName>
</protein>
<sequence>MGYRGVSVSNDGVRWSSNIATGMDSRPLRSEVPF</sequence>